<dbReference type="CDD" id="cd18012">
    <property type="entry name" value="DEXQc_arch_SWI2_SNF2"/>
    <property type="match status" value="1"/>
</dbReference>
<reference evidence="4" key="1">
    <citation type="submission" date="2016-01" db="EMBL/GenBank/DDBJ databases">
        <authorList>
            <person name="Storey N.H."/>
            <person name="Neuman B.W."/>
        </authorList>
    </citation>
    <scope>NUCLEOTIDE SEQUENCE [LARGE SCALE GENOMIC DNA]</scope>
    <source>
        <strain evidence="4">NCPPB 2472</strain>
    </source>
</reference>
<dbReference type="KEGG" id="pagb:AWM79_22305"/>
<dbReference type="PROSITE" id="PS51192">
    <property type="entry name" value="HELICASE_ATP_BIND_1"/>
    <property type="match status" value="1"/>
</dbReference>
<dbReference type="GO" id="GO:0008270">
    <property type="term" value="F:zinc ion binding"/>
    <property type="evidence" value="ECO:0007669"/>
    <property type="project" value="InterPro"/>
</dbReference>
<protein>
    <submittedName>
        <fullName evidence="3">Helicase</fullName>
    </submittedName>
</protein>
<sequence>MPSSLTPSMTKPLAPSWVSRFKEQSLERGRRYAVENRVRIVQVGDSTITASCEGSGGNVYRQTVHLRESAKGTLLIVDANCTCPVRSYCKHTAAVLLKVQETLAYPAAEQDAELLEKLQAVLDARPPALPQQLVEDVMPVPRLWLASVAFSAFEPRNGRMQRYIQHRAALSFNYLGEYVSGQKNADIILRQEHQSLRIKRQPEAEKTGREQLRLLGFKIATRQSKALPESAGDLYEMVNDSAWLNFTLNELPGLRSQGWELQIDEDFGFDLSTIDDWYATVDEAPGRDWFDLELGIIVNGERLSLLPILLNLMRSHTELLNPERLARRRDDELILVNIPASPNGSHGPLQVALPYGRLKPVLITLGEFYLEEPGATALRLSRADATRLNPLDGLPLLWEGGEQIRNFAERLRDIREYQACIPKGLNATLRPYQHEGLSWMQSLRQLQVGGILADDMGLGKTLQTLAHMLSEKHAGRLDCPCMVVMPTSLIPNWVDEAAHFTPQLKVLALYGAARKKHFAQLQNYDLILTTYALLPKDIEKLKLQPLHVLVLDEAQYIKNPGSKAAHAARELNARQRLCLSGTPLENHLGELWSLFHFLLPGWLGDIKRFNRDYRVPIEKRASEVRLQHLNGRIKPFLLRRTKEQVATELPPKTEIIHWVELNEAQRDVYETMRLAMDRKVRDEITRKGVARSQIIILEALLKLRQVCCDLRLVNGATLPARGSASGKLDSLMEMLDELFAEGRRILLFSQFTSMLALIEVELQKRNVAYAQLTGQTRDRRTPVKDFQSGKLQIFLISLKAGGVGLNLTEADTVIHYDPWWNPAAENQATDRAYRIGQEKPVFVYKMIARGTVEEKIQHLQQEKSALAAGVLDGRQAGDWQLQNDDIEALFAPLPTQST</sequence>
<dbReference type="GO" id="GO:0004386">
    <property type="term" value="F:helicase activity"/>
    <property type="evidence" value="ECO:0007669"/>
    <property type="project" value="UniProtKB-KW"/>
</dbReference>
<dbReference type="Proteomes" id="UP000063229">
    <property type="component" value="Chromosome"/>
</dbReference>
<dbReference type="RefSeq" id="WP_060783797.1">
    <property type="nucleotide sequence ID" value="NZ_CP014135.1"/>
</dbReference>
<dbReference type="InterPro" id="IPR038718">
    <property type="entry name" value="SNF2-like_sf"/>
</dbReference>
<dbReference type="Pfam" id="PF00271">
    <property type="entry name" value="Helicase_C"/>
    <property type="match status" value="1"/>
</dbReference>
<keyword evidence="4" id="KW-1185">Reference proteome</keyword>
<evidence type="ECO:0000256" key="1">
    <source>
        <dbReference type="ARBA" id="ARBA00022801"/>
    </source>
</evidence>
<dbReference type="SMART" id="SM00487">
    <property type="entry name" value="DEXDc"/>
    <property type="match status" value="1"/>
</dbReference>
<dbReference type="PROSITE" id="PS51194">
    <property type="entry name" value="HELICASE_CTER"/>
    <property type="match status" value="1"/>
</dbReference>
<dbReference type="InterPro" id="IPR000330">
    <property type="entry name" value="SNF2_N"/>
</dbReference>
<dbReference type="PROSITE" id="PS50966">
    <property type="entry name" value="ZF_SWIM"/>
    <property type="match status" value="1"/>
</dbReference>
<evidence type="ECO:0000313" key="3">
    <source>
        <dbReference type="EMBL" id="AMB87859.1"/>
    </source>
</evidence>
<gene>
    <name evidence="3" type="ORF">AWM79_22305</name>
</gene>
<dbReference type="InterPro" id="IPR027417">
    <property type="entry name" value="P-loop_NTPase"/>
</dbReference>
<dbReference type="Pfam" id="PF00176">
    <property type="entry name" value="SNF2-rel_dom"/>
    <property type="match status" value="1"/>
</dbReference>
<keyword evidence="2 3" id="KW-0547">Nucleotide-binding</keyword>
<keyword evidence="2 3" id="KW-0347">Helicase</keyword>
<dbReference type="InterPro" id="IPR014001">
    <property type="entry name" value="Helicase_ATP-bd"/>
</dbReference>
<dbReference type="GO" id="GO:0016787">
    <property type="term" value="F:hydrolase activity"/>
    <property type="evidence" value="ECO:0007669"/>
    <property type="project" value="UniProtKB-KW"/>
</dbReference>
<name>A0A0X1T7S6_PSEAA</name>
<dbReference type="Pfam" id="PF04434">
    <property type="entry name" value="SWIM"/>
    <property type="match status" value="1"/>
</dbReference>
<dbReference type="Gene3D" id="3.40.50.300">
    <property type="entry name" value="P-loop containing nucleotide triphosphate hydrolases"/>
    <property type="match status" value="1"/>
</dbReference>
<dbReference type="STRING" id="46677.AWM79_22305"/>
<proteinExistence type="predicted"/>
<evidence type="ECO:0000313" key="4">
    <source>
        <dbReference type="Proteomes" id="UP000063229"/>
    </source>
</evidence>
<dbReference type="PANTHER" id="PTHR10799">
    <property type="entry name" value="SNF2/RAD54 HELICASE FAMILY"/>
    <property type="match status" value="1"/>
</dbReference>
<dbReference type="GO" id="GO:0005524">
    <property type="term" value="F:ATP binding"/>
    <property type="evidence" value="ECO:0007669"/>
    <property type="project" value="InterPro"/>
</dbReference>
<keyword evidence="1" id="KW-0378">Hydrolase</keyword>
<dbReference type="InterPro" id="IPR049730">
    <property type="entry name" value="SNF2/RAD54-like_C"/>
</dbReference>
<dbReference type="SMART" id="SM00490">
    <property type="entry name" value="HELICc"/>
    <property type="match status" value="1"/>
</dbReference>
<dbReference type="AlphaFoldDB" id="A0A0X1T7S6"/>
<dbReference type="CDD" id="cd18793">
    <property type="entry name" value="SF2_C_SNF"/>
    <property type="match status" value="1"/>
</dbReference>
<dbReference type="SUPFAM" id="SSF52540">
    <property type="entry name" value="P-loop containing nucleoside triphosphate hydrolases"/>
    <property type="match status" value="2"/>
</dbReference>
<dbReference type="EMBL" id="CP014135">
    <property type="protein sequence ID" value="AMB87859.1"/>
    <property type="molecule type" value="Genomic_DNA"/>
</dbReference>
<dbReference type="InterPro" id="IPR007527">
    <property type="entry name" value="Znf_SWIM"/>
</dbReference>
<dbReference type="Gene3D" id="3.40.50.10810">
    <property type="entry name" value="Tandem AAA-ATPase domain"/>
    <property type="match status" value="1"/>
</dbReference>
<dbReference type="InterPro" id="IPR001650">
    <property type="entry name" value="Helicase_C-like"/>
</dbReference>
<evidence type="ECO:0000256" key="2">
    <source>
        <dbReference type="ARBA" id="ARBA00022806"/>
    </source>
</evidence>
<organism evidence="3 4">
    <name type="scientific">Pseudomonas agarici</name>
    <dbReference type="NCBI Taxonomy" id="46677"/>
    <lineage>
        <taxon>Bacteria</taxon>
        <taxon>Pseudomonadati</taxon>
        <taxon>Pseudomonadota</taxon>
        <taxon>Gammaproteobacteria</taxon>
        <taxon>Pseudomonadales</taxon>
        <taxon>Pseudomonadaceae</taxon>
        <taxon>Pseudomonas</taxon>
    </lineage>
</organism>
<accession>A0A0X1T7S6</accession>
<keyword evidence="2 3" id="KW-0067">ATP-binding</keyword>